<accession>R0HFY4</accession>
<evidence type="ECO:0000313" key="1">
    <source>
        <dbReference type="EMBL" id="EOA28569.1"/>
    </source>
</evidence>
<evidence type="ECO:0000313" key="2">
    <source>
        <dbReference type="Proteomes" id="UP000029121"/>
    </source>
</evidence>
<dbReference type="AlphaFoldDB" id="R0HFY4"/>
<dbReference type="EMBL" id="KB870808">
    <property type="protein sequence ID" value="EOA28569.1"/>
    <property type="molecule type" value="Genomic_DNA"/>
</dbReference>
<proteinExistence type="predicted"/>
<dbReference type="Proteomes" id="UP000029121">
    <property type="component" value="Unassembled WGS sequence"/>
</dbReference>
<sequence>MAHANDKQYDNTIRKRFSYLIVTERSILSLSISKAKTSSAYEQSKNVLKFQVCIKKLLLFTVSILFDN</sequence>
<name>R0HFY4_9BRAS</name>
<reference evidence="2" key="1">
    <citation type="journal article" date="2013" name="Nat. Genet.">
        <title>The Capsella rubella genome and the genomic consequences of rapid mating system evolution.</title>
        <authorList>
            <person name="Slotte T."/>
            <person name="Hazzouri K.M."/>
            <person name="Agren J.A."/>
            <person name="Koenig D."/>
            <person name="Maumus F."/>
            <person name="Guo Y.L."/>
            <person name="Steige K."/>
            <person name="Platts A.E."/>
            <person name="Escobar J.S."/>
            <person name="Newman L.K."/>
            <person name="Wang W."/>
            <person name="Mandakova T."/>
            <person name="Vello E."/>
            <person name="Smith L.M."/>
            <person name="Henz S.R."/>
            <person name="Steffen J."/>
            <person name="Takuno S."/>
            <person name="Brandvain Y."/>
            <person name="Coop G."/>
            <person name="Andolfatto P."/>
            <person name="Hu T.T."/>
            <person name="Blanchette M."/>
            <person name="Clark R.M."/>
            <person name="Quesneville H."/>
            <person name="Nordborg M."/>
            <person name="Gaut B.S."/>
            <person name="Lysak M.A."/>
            <person name="Jenkins J."/>
            <person name="Grimwood J."/>
            <person name="Chapman J."/>
            <person name="Prochnik S."/>
            <person name="Shu S."/>
            <person name="Rokhsar D."/>
            <person name="Schmutz J."/>
            <person name="Weigel D."/>
            <person name="Wright S.I."/>
        </authorList>
    </citation>
    <scope>NUCLEOTIDE SEQUENCE [LARGE SCALE GENOMIC DNA]</scope>
    <source>
        <strain evidence="2">cv. Monte Gargano</strain>
    </source>
</reference>
<keyword evidence="2" id="KW-1185">Reference proteome</keyword>
<organism evidence="1 2">
    <name type="scientific">Capsella rubella</name>
    <dbReference type="NCBI Taxonomy" id="81985"/>
    <lineage>
        <taxon>Eukaryota</taxon>
        <taxon>Viridiplantae</taxon>
        <taxon>Streptophyta</taxon>
        <taxon>Embryophyta</taxon>
        <taxon>Tracheophyta</taxon>
        <taxon>Spermatophyta</taxon>
        <taxon>Magnoliopsida</taxon>
        <taxon>eudicotyledons</taxon>
        <taxon>Gunneridae</taxon>
        <taxon>Pentapetalae</taxon>
        <taxon>rosids</taxon>
        <taxon>malvids</taxon>
        <taxon>Brassicales</taxon>
        <taxon>Brassicaceae</taxon>
        <taxon>Camelineae</taxon>
        <taxon>Capsella</taxon>
    </lineage>
</organism>
<protein>
    <submittedName>
        <fullName evidence="1">Uncharacterized protein</fullName>
    </submittedName>
</protein>
<gene>
    <name evidence="1" type="ORF">CARUB_v10024786mg</name>
</gene>